<evidence type="ECO:0000256" key="2">
    <source>
        <dbReference type="ARBA" id="ARBA00022603"/>
    </source>
</evidence>
<feature type="domain" description="MRNA cap 0 methyltransferase" evidence="12">
    <location>
        <begin position="265"/>
        <end position="547"/>
    </location>
</feature>
<keyword evidence="5" id="KW-0694">RNA-binding</keyword>
<evidence type="ECO:0000259" key="12">
    <source>
        <dbReference type="PROSITE" id="PS51562"/>
    </source>
</evidence>
<keyword evidence="14" id="KW-1185">Reference proteome</keyword>
<dbReference type="InterPro" id="IPR004971">
    <property type="entry name" value="mRNA_G-N7_MeTrfase_dom"/>
</dbReference>
<keyword evidence="11" id="KW-0812">Transmembrane</keyword>
<feature type="compositionally biased region" description="Basic and acidic residues" evidence="10">
    <location>
        <begin position="161"/>
        <end position="216"/>
    </location>
</feature>
<keyword evidence="3" id="KW-0808">Transferase</keyword>
<feature type="binding site" evidence="8">
    <location>
        <position position="354"/>
    </location>
    <ligand>
        <name>S-adenosyl-L-methionine</name>
        <dbReference type="ChEBI" id="CHEBI:59789"/>
    </ligand>
</feature>
<comment type="caution">
    <text evidence="13">The sequence shown here is derived from an EMBL/GenBank/DDBJ whole genome shotgun (WGS) entry which is preliminary data.</text>
</comment>
<sequence>MRACELDGREGEEGGGRGYRVVVAALGRCSRPDRLRSFLYLDFIDREKRQHVLQKLVETIHSSVSDHSESVTGEPEDDAQDEGYRETEAEAAANERGSLPLGGCEVGEEEQRRLDQEFEEAFSSEQFSDPMPQFGGEKRREREGRNQSDPRMVDISSGKMGVKEEVEEGESRSEEVEGEERKRGRRSEEVEGEERKRGRRSEEVEGEERKRGRRSEEVEEGEVSDSSTEDKTSGEKTAGEIGQSEQVAKFYNELARPDADNRDESPIFYMRNFNNWVKSVLIRTYIQPHITVMDLCCGKGGDLLKWKEGGIGYIVCADISESSVEACQGRYWSPRMSVRGTGKPPFGAEFHMADCCTVRLRERYKNSGRSFNIVSCQFSVHYSFETYPRAHMMLRNACENLRPGGVFIGTTVDSNEIVRRLREADQRREDGSWYIGNDVFSVTLDPDLDPRESLPLFGAKYNFKLHGVVDLPEYLVHFPLLEEMLKDFDMEMILCQNFTDFFSERRHEPPNANLMFKMQAFNRQTATMPPALWEVIGLYLVYVFRKRDRRTH</sequence>
<feature type="compositionally biased region" description="Basic and acidic residues" evidence="10">
    <location>
        <begin position="136"/>
        <end position="152"/>
    </location>
</feature>
<evidence type="ECO:0000256" key="3">
    <source>
        <dbReference type="ARBA" id="ARBA00022679"/>
    </source>
</evidence>
<feature type="binding site" evidence="8">
    <location>
        <position position="318"/>
    </location>
    <ligand>
        <name>S-adenosyl-L-methionine</name>
        <dbReference type="ChEBI" id="CHEBI:59789"/>
    </ligand>
</feature>
<reference evidence="13" key="1">
    <citation type="submission" date="2023-03" db="EMBL/GenBank/DDBJ databases">
        <authorList>
            <person name="Steffen K."/>
            <person name="Cardenas P."/>
        </authorList>
    </citation>
    <scope>NUCLEOTIDE SEQUENCE</scope>
</reference>
<feature type="site" description="mRNA cap binding" evidence="9">
    <location>
        <position position="330"/>
    </location>
</feature>
<evidence type="ECO:0000256" key="9">
    <source>
        <dbReference type="PIRSR" id="PIRSR028762-2"/>
    </source>
</evidence>
<feature type="binding site" evidence="8">
    <location>
        <position position="377"/>
    </location>
    <ligand>
        <name>S-adenosyl-L-methionine</name>
        <dbReference type="ChEBI" id="CHEBI:59789"/>
    </ligand>
</feature>
<evidence type="ECO:0000256" key="8">
    <source>
        <dbReference type="PIRSR" id="PIRSR028762-1"/>
    </source>
</evidence>
<gene>
    <name evidence="13" type="ORF">GBAR_LOCUS1279</name>
</gene>
<dbReference type="CDD" id="cd02440">
    <property type="entry name" value="AdoMet_MTases"/>
    <property type="match status" value="1"/>
</dbReference>
<accession>A0AA35QVA1</accession>
<feature type="binding site" evidence="8">
    <location>
        <position position="278"/>
    </location>
    <ligand>
        <name>S-adenosyl-L-methionine</name>
        <dbReference type="ChEBI" id="CHEBI:59789"/>
    </ligand>
</feature>
<dbReference type="EC" id="2.1.1.56" evidence="1"/>
<keyword evidence="11" id="KW-1133">Transmembrane helix</keyword>
<keyword evidence="6 9" id="KW-0507">mRNA processing</keyword>
<dbReference type="GO" id="GO:0004482">
    <property type="term" value="F:mRNA 5'-cap (guanine-N7-)-methyltransferase activity"/>
    <property type="evidence" value="ECO:0007669"/>
    <property type="project" value="UniProtKB-EC"/>
</dbReference>
<dbReference type="SUPFAM" id="SSF53335">
    <property type="entry name" value="S-adenosyl-L-methionine-dependent methyltransferases"/>
    <property type="match status" value="1"/>
</dbReference>
<evidence type="ECO:0000256" key="6">
    <source>
        <dbReference type="ARBA" id="ARBA00023042"/>
    </source>
</evidence>
<dbReference type="GO" id="GO:0005634">
    <property type="term" value="C:nucleus"/>
    <property type="evidence" value="ECO:0007669"/>
    <property type="project" value="UniProtKB-SubCell"/>
</dbReference>
<evidence type="ECO:0000313" key="13">
    <source>
        <dbReference type="EMBL" id="CAI7993573.1"/>
    </source>
</evidence>
<dbReference type="InterPro" id="IPR039753">
    <property type="entry name" value="RG7MT1"/>
</dbReference>
<keyword evidence="11" id="KW-0472">Membrane</keyword>
<feature type="compositionally biased region" description="Basic and acidic residues" evidence="10">
    <location>
        <begin position="228"/>
        <end position="238"/>
    </location>
</feature>
<feature type="site" description="mRNA cap binding" evidence="9">
    <location>
        <position position="473"/>
    </location>
</feature>
<feature type="transmembrane region" description="Helical" evidence="11">
    <location>
        <begin position="526"/>
        <end position="544"/>
    </location>
</feature>
<dbReference type="Gene3D" id="3.40.50.150">
    <property type="entry name" value="Vaccinia Virus protein VP39"/>
    <property type="match status" value="1"/>
</dbReference>
<dbReference type="InterPro" id="IPR029063">
    <property type="entry name" value="SAM-dependent_MTases_sf"/>
</dbReference>
<evidence type="ECO:0000256" key="4">
    <source>
        <dbReference type="ARBA" id="ARBA00022691"/>
    </source>
</evidence>
<keyword evidence="2 13" id="KW-0489">Methyltransferase</keyword>
<feature type="binding site" evidence="9">
    <location>
        <begin position="274"/>
        <end position="275"/>
    </location>
    <ligand>
        <name>mRNA</name>
        <dbReference type="ChEBI" id="CHEBI:33699"/>
    </ligand>
</feature>
<dbReference type="PANTHER" id="PTHR12189:SF2">
    <property type="entry name" value="MRNA CAP GUANINE-N7 METHYLTRANSFERASE"/>
    <property type="match status" value="1"/>
</dbReference>
<evidence type="ECO:0000256" key="10">
    <source>
        <dbReference type="SAM" id="MobiDB-lite"/>
    </source>
</evidence>
<feature type="site" description="mRNA cap binding" evidence="9">
    <location>
        <position position="305"/>
    </location>
</feature>
<feature type="region of interest" description="Disordered" evidence="10">
    <location>
        <begin position="62"/>
        <end position="245"/>
    </location>
</feature>
<dbReference type="PANTHER" id="PTHR12189">
    <property type="entry name" value="MRNA GUANINE-7- METHYLTRANSFERASE"/>
    <property type="match status" value="1"/>
</dbReference>
<evidence type="ECO:0000256" key="1">
    <source>
        <dbReference type="ARBA" id="ARBA00011926"/>
    </source>
</evidence>
<dbReference type="AlphaFoldDB" id="A0AA35QVA1"/>
<feature type="site" description="mRNA cap binding" evidence="9">
    <location>
        <position position="299"/>
    </location>
</feature>
<feature type="binding site" evidence="8">
    <location>
        <position position="382"/>
    </location>
    <ligand>
        <name>S-adenosyl-L-methionine</name>
        <dbReference type="ChEBI" id="CHEBI:59789"/>
    </ligand>
</feature>
<keyword evidence="4" id="KW-0949">S-adenosyl-L-methionine</keyword>
<organism evidence="13 14">
    <name type="scientific">Geodia barretti</name>
    <name type="common">Barrett's horny sponge</name>
    <dbReference type="NCBI Taxonomy" id="519541"/>
    <lineage>
        <taxon>Eukaryota</taxon>
        <taxon>Metazoa</taxon>
        <taxon>Porifera</taxon>
        <taxon>Demospongiae</taxon>
        <taxon>Heteroscleromorpha</taxon>
        <taxon>Tetractinellida</taxon>
        <taxon>Astrophorina</taxon>
        <taxon>Geodiidae</taxon>
        <taxon>Geodia</taxon>
    </lineage>
</organism>
<comment type="catalytic activity">
    <reaction evidence="7">
        <text>a 5'-end (5'-triphosphoguanosine)-ribonucleoside in mRNA + S-adenosyl-L-methionine = a 5'-end (N(7)-methyl 5'-triphosphoguanosine)-ribonucleoside in mRNA + S-adenosyl-L-homocysteine</text>
        <dbReference type="Rhea" id="RHEA:67008"/>
        <dbReference type="Rhea" id="RHEA-COMP:17166"/>
        <dbReference type="Rhea" id="RHEA-COMP:17167"/>
        <dbReference type="ChEBI" id="CHEBI:57856"/>
        <dbReference type="ChEBI" id="CHEBI:59789"/>
        <dbReference type="ChEBI" id="CHEBI:156461"/>
        <dbReference type="ChEBI" id="CHEBI:167617"/>
        <dbReference type="EC" id="2.1.1.56"/>
    </reaction>
</comment>
<name>A0AA35QVA1_GEOBA</name>
<dbReference type="GO" id="GO:0003723">
    <property type="term" value="F:RNA binding"/>
    <property type="evidence" value="ECO:0007669"/>
    <property type="project" value="UniProtKB-KW"/>
</dbReference>
<evidence type="ECO:0000256" key="11">
    <source>
        <dbReference type="SAM" id="Phobius"/>
    </source>
</evidence>
<feature type="site" description="mRNA cap binding" evidence="9">
    <location>
        <position position="539"/>
    </location>
</feature>
<feature type="site" description="mRNA cap binding" evidence="9">
    <location>
        <position position="381"/>
    </location>
</feature>
<evidence type="ECO:0000256" key="7">
    <source>
        <dbReference type="ARBA" id="ARBA00044712"/>
    </source>
</evidence>
<evidence type="ECO:0000256" key="5">
    <source>
        <dbReference type="ARBA" id="ARBA00022884"/>
    </source>
</evidence>
<evidence type="ECO:0000313" key="14">
    <source>
        <dbReference type="Proteomes" id="UP001174909"/>
    </source>
</evidence>
<protein>
    <recommendedName>
        <fullName evidence="1">mRNA (guanine-N(7))-methyltransferase</fullName>
        <ecNumber evidence="1">2.1.1.56</ecNumber>
    </recommendedName>
</protein>
<proteinExistence type="predicted"/>
<feature type="binding site" evidence="8">
    <location>
        <position position="296"/>
    </location>
    <ligand>
        <name>S-adenosyl-L-methionine</name>
        <dbReference type="ChEBI" id="CHEBI:59789"/>
    </ligand>
</feature>
<dbReference type="PROSITE" id="PS51562">
    <property type="entry name" value="RNA_CAP0_MT"/>
    <property type="match status" value="1"/>
</dbReference>
<dbReference type="EMBL" id="CASHTH010000190">
    <property type="protein sequence ID" value="CAI7993573.1"/>
    <property type="molecule type" value="Genomic_DNA"/>
</dbReference>
<dbReference type="Pfam" id="PF03291">
    <property type="entry name" value="mRNA_G-N7_MeTrfase"/>
    <property type="match status" value="1"/>
</dbReference>
<dbReference type="Proteomes" id="UP001174909">
    <property type="component" value="Unassembled WGS sequence"/>
</dbReference>
<keyword evidence="6 9" id="KW-0506">mRNA capping</keyword>